<evidence type="ECO:0000256" key="9">
    <source>
        <dbReference type="PROSITE-ProRule" id="PRU10141"/>
    </source>
</evidence>
<dbReference type="EMBL" id="BFEA01000050">
    <property type="protein sequence ID" value="GBG64446.1"/>
    <property type="molecule type" value="Genomic_DNA"/>
</dbReference>
<dbReference type="PANTHER" id="PTHR45637">
    <property type="entry name" value="FLIPPASE KINASE 1-RELATED"/>
    <property type="match status" value="1"/>
</dbReference>
<dbReference type="FunFam" id="3.30.200.20:FF:000133">
    <property type="entry name" value="LOV domain-containing protein"/>
    <property type="match status" value="1"/>
</dbReference>
<dbReference type="Pfam" id="PF00069">
    <property type="entry name" value="Pkinase"/>
    <property type="match status" value="1"/>
</dbReference>
<keyword evidence="3" id="KW-0808">Transferase</keyword>
<comment type="catalytic activity">
    <reaction evidence="7">
        <text>L-threonyl-[protein] + ATP = O-phospho-L-threonyl-[protein] + ADP + H(+)</text>
        <dbReference type="Rhea" id="RHEA:46608"/>
        <dbReference type="Rhea" id="RHEA-COMP:11060"/>
        <dbReference type="Rhea" id="RHEA-COMP:11605"/>
        <dbReference type="ChEBI" id="CHEBI:15378"/>
        <dbReference type="ChEBI" id="CHEBI:30013"/>
        <dbReference type="ChEBI" id="CHEBI:30616"/>
        <dbReference type="ChEBI" id="CHEBI:61977"/>
        <dbReference type="ChEBI" id="CHEBI:456216"/>
        <dbReference type="EC" id="2.7.11.1"/>
    </reaction>
</comment>
<dbReference type="SMART" id="SM00220">
    <property type="entry name" value="S_TKc"/>
    <property type="match status" value="1"/>
</dbReference>
<dbReference type="Proteomes" id="UP000265515">
    <property type="component" value="Unassembled WGS sequence"/>
</dbReference>
<evidence type="ECO:0000256" key="1">
    <source>
        <dbReference type="ARBA" id="ARBA00012513"/>
    </source>
</evidence>
<dbReference type="SUPFAM" id="SSF56112">
    <property type="entry name" value="Protein kinase-like (PK-like)"/>
    <property type="match status" value="1"/>
</dbReference>
<dbReference type="Gramene" id="GBG64446">
    <property type="protein sequence ID" value="GBG64446"/>
    <property type="gene ID" value="CBR_g44332"/>
</dbReference>
<feature type="binding site" evidence="9">
    <location>
        <position position="139"/>
    </location>
    <ligand>
        <name>ATP</name>
        <dbReference type="ChEBI" id="CHEBI:30616"/>
    </ligand>
</feature>
<keyword evidence="5" id="KW-0418">Kinase</keyword>
<evidence type="ECO:0000256" key="2">
    <source>
        <dbReference type="ARBA" id="ARBA00022527"/>
    </source>
</evidence>
<protein>
    <recommendedName>
        <fullName evidence="1">non-specific serine/threonine protein kinase</fullName>
        <ecNumber evidence="1">2.7.11.1</ecNumber>
    </recommendedName>
</protein>
<organism evidence="12 13">
    <name type="scientific">Chara braunii</name>
    <name type="common">Braun's stonewort</name>
    <dbReference type="NCBI Taxonomy" id="69332"/>
    <lineage>
        <taxon>Eukaryota</taxon>
        <taxon>Viridiplantae</taxon>
        <taxon>Streptophyta</taxon>
        <taxon>Charophyceae</taxon>
        <taxon>Charales</taxon>
        <taxon>Characeae</taxon>
        <taxon>Chara</taxon>
    </lineage>
</organism>
<dbReference type="Gene3D" id="3.30.450.20">
    <property type="entry name" value="PAS domain"/>
    <property type="match status" value="1"/>
</dbReference>
<dbReference type="EC" id="2.7.11.1" evidence="1"/>
<dbReference type="InterPro" id="IPR011009">
    <property type="entry name" value="Kinase-like_dom_sf"/>
</dbReference>
<dbReference type="STRING" id="69332.A0A388K323"/>
<accession>A0A388K323</accession>
<dbReference type="AlphaFoldDB" id="A0A388K323"/>
<dbReference type="GO" id="GO:0035556">
    <property type="term" value="P:intracellular signal transduction"/>
    <property type="evidence" value="ECO:0007669"/>
    <property type="project" value="UniProtKB-ARBA"/>
</dbReference>
<keyword evidence="2" id="KW-0723">Serine/threonine-protein kinase</keyword>
<evidence type="ECO:0000256" key="8">
    <source>
        <dbReference type="ARBA" id="ARBA00048679"/>
    </source>
</evidence>
<comment type="catalytic activity">
    <reaction evidence="8">
        <text>L-seryl-[protein] + ATP = O-phospho-L-seryl-[protein] + ADP + H(+)</text>
        <dbReference type="Rhea" id="RHEA:17989"/>
        <dbReference type="Rhea" id="RHEA-COMP:9863"/>
        <dbReference type="Rhea" id="RHEA-COMP:11604"/>
        <dbReference type="ChEBI" id="CHEBI:15378"/>
        <dbReference type="ChEBI" id="CHEBI:29999"/>
        <dbReference type="ChEBI" id="CHEBI:30616"/>
        <dbReference type="ChEBI" id="CHEBI:83421"/>
        <dbReference type="ChEBI" id="CHEBI:456216"/>
        <dbReference type="EC" id="2.7.11.1"/>
    </reaction>
</comment>
<evidence type="ECO:0000256" key="5">
    <source>
        <dbReference type="ARBA" id="ARBA00022777"/>
    </source>
</evidence>
<proteinExistence type="predicted"/>
<evidence type="ECO:0000256" key="4">
    <source>
        <dbReference type="ARBA" id="ARBA00022741"/>
    </source>
</evidence>
<dbReference type="PROSITE" id="PS50011">
    <property type="entry name" value="PROTEIN_KINASE_DOM"/>
    <property type="match status" value="1"/>
</dbReference>
<comment type="caution">
    <text evidence="12">The sequence shown here is derived from an EMBL/GenBank/DDBJ whole genome shotgun (WGS) entry which is preliminary data.</text>
</comment>
<reference evidence="12 13" key="1">
    <citation type="journal article" date="2018" name="Cell">
        <title>The Chara Genome: Secondary Complexity and Implications for Plant Terrestrialization.</title>
        <authorList>
            <person name="Nishiyama T."/>
            <person name="Sakayama H."/>
            <person name="Vries J.D."/>
            <person name="Buschmann H."/>
            <person name="Saint-Marcoux D."/>
            <person name="Ullrich K.K."/>
            <person name="Haas F.B."/>
            <person name="Vanderstraeten L."/>
            <person name="Becker D."/>
            <person name="Lang D."/>
            <person name="Vosolsobe S."/>
            <person name="Rombauts S."/>
            <person name="Wilhelmsson P.K.I."/>
            <person name="Janitza P."/>
            <person name="Kern R."/>
            <person name="Heyl A."/>
            <person name="Rumpler F."/>
            <person name="Villalobos L.I.A.C."/>
            <person name="Clay J.M."/>
            <person name="Skokan R."/>
            <person name="Toyoda A."/>
            <person name="Suzuki Y."/>
            <person name="Kagoshima H."/>
            <person name="Schijlen E."/>
            <person name="Tajeshwar N."/>
            <person name="Catarino B."/>
            <person name="Hetherington A.J."/>
            <person name="Saltykova A."/>
            <person name="Bonnot C."/>
            <person name="Breuninger H."/>
            <person name="Symeonidi A."/>
            <person name="Radhakrishnan G.V."/>
            <person name="Van Nieuwerburgh F."/>
            <person name="Deforce D."/>
            <person name="Chang C."/>
            <person name="Karol K.G."/>
            <person name="Hedrich R."/>
            <person name="Ulvskov P."/>
            <person name="Glockner G."/>
            <person name="Delwiche C.F."/>
            <person name="Petrasek J."/>
            <person name="Van de Peer Y."/>
            <person name="Friml J."/>
            <person name="Beilby M."/>
            <person name="Dolan L."/>
            <person name="Kohara Y."/>
            <person name="Sugano S."/>
            <person name="Fujiyama A."/>
            <person name="Delaux P.-M."/>
            <person name="Quint M."/>
            <person name="TheiBen G."/>
            <person name="Hagemann M."/>
            <person name="Harholt J."/>
            <person name="Dunand C."/>
            <person name="Zachgo S."/>
            <person name="Langdale J."/>
            <person name="Maumus F."/>
            <person name="Straeten D.V.D."/>
            <person name="Gould S.B."/>
            <person name="Rensing S.A."/>
        </authorList>
    </citation>
    <scope>NUCLEOTIDE SEQUENCE [LARGE SCALE GENOMIC DNA]</scope>
    <source>
        <strain evidence="12 13">S276</strain>
    </source>
</reference>
<name>A0A388K323_CHABU</name>
<sequence length="235" mass="26513">MFHLQPVRDRKGELQYFIGVQLDATTAEREASGVGRLTERDEQNGKRIVQSTAGSVDDAVKELPDASKPETLWEKHSAAVLPKPHHANSDNWKAIIKVREKCGRLTLKNFRPIRPLGSGDTGSVHLVELVDTGKLFAMKAMDKQMILNRNKLHRVCTERDILGVTDHPFLPTLYVSFQTRTHVCLVTDYCPGGELYALLEKQPMKRIYETAARCDLQGSEARKCSSARKWSHSFD</sequence>
<dbReference type="InterPro" id="IPR017441">
    <property type="entry name" value="Protein_kinase_ATP_BS"/>
</dbReference>
<dbReference type="OrthoDB" id="432483at2759"/>
<dbReference type="InterPro" id="IPR000719">
    <property type="entry name" value="Prot_kinase_dom"/>
</dbReference>
<evidence type="ECO:0000256" key="7">
    <source>
        <dbReference type="ARBA" id="ARBA00047899"/>
    </source>
</evidence>
<feature type="domain" description="Protein kinase" evidence="10">
    <location>
        <begin position="110"/>
        <end position="235"/>
    </location>
</feature>
<evidence type="ECO:0000313" key="12">
    <source>
        <dbReference type="EMBL" id="GBG64446.1"/>
    </source>
</evidence>
<keyword evidence="13" id="KW-1185">Reference proteome</keyword>
<keyword evidence="4 9" id="KW-0547">Nucleotide-binding</keyword>
<evidence type="ECO:0000256" key="6">
    <source>
        <dbReference type="ARBA" id="ARBA00022840"/>
    </source>
</evidence>
<keyword evidence="6 9" id="KW-0067">ATP-binding</keyword>
<dbReference type="PROSITE" id="PS00107">
    <property type="entry name" value="PROTEIN_KINASE_ATP"/>
    <property type="match status" value="1"/>
</dbReference>
<dbReference type="GO" id="GO:0005524">
    <property type="term" value="F:ATP binding"/>
    <property type="evidence" value="ECO:0007669"/>
    <property type="project" value="UniProtKB-UniRule"/>
</dbReference>
<evidence type="ECO:0000256" key="3">
    <source>
        <dbReference type="ARBA" id="ARBA00022679"/>
    </source>
</evidence>
<feature type="domain" description="PAC" evidence="11">
    <location>
        <begin position="1"/>
        <end position="36"/>
    </location>
</feature>
<dbReference type="InterPro" id="IPR000700">
    <property type="entry name" value="PAS-assoc_C"/>
</dbReference>
<dbReference type="PROSITE" id="PS50113">
    <property type="entry name" value="PAC"/>
    <property type="match status" value="1"/>
</dbReference>
<evidence type="ECO:0000259" key="10">
    <source>
        <dbReference type="PROSITE" id="PS50011"/>
    </source>
</evidence>
<evidence type="ECO:0000259" key="11">
    <source>
        <dbReference type="PROSITE" id="PS50113"/>
    </source>
</evidence>
<dbReference type="Gene3D" id="3.30.200.20">
    <property type="entry name" value="Phosphorylase Kinase, domain 1"/>
    <property type="match status" value="1"/>
</dbReference>
<gene>
    <name evidence="12" type="ORF">CBR_g44332</name>
</gene>
<dbReference type="GO" id="GO:0004674">
    <property type="term" value="F:protein serine/threonine kinase activity"/>
    <property type="evidence" value="ECO:0007669"/>
    <property type="project" value="UniProtKB-KW"/>
</dbReference>
<evidence type="ECO:0000313" key="13">
    <source>
        <dbReference type="Proteomes" id="UP000265515"/>
    </source>
</evidence>